<keyword evidence="8" id="KW-0963">Cytoplasm</keyword>
<feature type="site" description="Involved in the stabilization of negative charge on the oxyanion by the formation of the oxyanion hole" evidence="8">
    <location>
        <position position="110"/>
    </location>
</feature>
<dbReference type="Pfam" id="PF01960">
    <property type="entry name" value="ArgJ"/>
    <property type="match status" value="1"/>
</dbReference>
<dbReference type="FunFam" id="3.60.70.12:FF:000001">
    <property type="entry name" value="Arginine biosynthesis bifunctional protein ArgJ, chloroplastic"/>
    <property type="match status" value="1"/>
</dbReference>
<feature type="binding site" evidence="8">
    <location>
        <position position="266"/>
    </location>
    <ligand>
        <name>substrate</name>
    </ligand>
</feature>
<dbReference type="InterPro" id="IPR016117">
    <property type="entry name" value="ArgJ-like_dom_sf"/>
</dbReference>
<dbReference type="SUPFAM" id="SSF56266">
    <property type="entry name" value="DmpA/ArgJ-like"/>
    <property type="match status" value="1"/>
</dbReference>
<dbReference type="EMBL" id="FLUQ01000005">
    <property type="protein sequence ID" value="SBW08891.1"/>
    <property type="molecule type" value="Genomic_DNA"/>
</dbReference>
<dbReference type="Gene3D" id="3.10.20.340">
    <property type="entry name" value="ArgJ beta chain, C-terminal domain"/>
    <property type="match status" value="1"/>
</dbReference>
<dbReference type="CDD" id="cd02152">
    <property type="entry name" value="OAT"/>
    <property type="match status" value="1"/>
</dbReference>
<dbReference type="EC" id="2.3.1.35" evidence="8"/>
<sequence length="394" mass="41528">MTTALPKGFRLATINAGFRQKERPDIALAVSDAPAVTAAMFTQAAFVAAPVIVAREMVRSSATMRAVLINTGQANACTGDEGIANCRETLRLTAKACGLDAAEILPASTGVIGAQMKMDLWEQAIPALAAKLGSDGVEEFANAIRTTDAFPKFSGAQVVTENGTITLAGMAKGAGMICPNMATMLCVVLCDAAVAPADWRRMFQDAVKKTFNRITVDGDTSTNDTIYGLANGASGVSPDERDLPLLQKALEEILGDLAYMLVQDGEGATKVLRIAVTGAASDEDAEKVARTVGHSQLVKTAMYGRDANWGRIVAAIGRSGAAFQAKDVRVSLCGVELFRNEQPVDVDFDALLEEPLQGRDIAIDISMGNGGGAYTLLASDLTHKYIDINADYRS</sequence>
<feature type="site" description="Cleavage; by autolysis" evidence="8">
    <location>
        <begin position="182"/>
        <end position="183"/>
    </location>
</feature>
<keyword evidence="6 8" id="KW-0068">Autocatalytic cleavage</keyword>
<feature type="binding site" evidence="8">
    <location>
        <position position="146"/>
    </location>
    <ligand>
        <name>substrate</name>
    </ligand>
</feature>
<feature type="chain" id="PRO_5023531155" description="Arginine biosynthesis bifunctional protein ArgJ alpha chain" evidence="8">
    <location>
        <begin position="1"/>
        <end position="182"/>
    </location>
</feature>
<protein>
    <recommendedName>
        <fullName evidence="8">Arginine biosynthesis bifunctional protein ArgJ</fullName>
    </recommendedName>
    <domain>
        <recommendedName>
            <fullName evidence="8">Glutamate N-acetyltransferase</fullName>
            <ecNumber evidence="8">2.3.1.35</ecNumber>
        </recommendedName>
        <alternativeName>
            <fullName evidence="8">Ornithine acetyltransferase</fullName>
            <shortName evidence="8">OATase</shortName>
        </alternativeName>
        <alternativeName>
            <fullName evidence="8">Ornithine transacetylase</fullName>
        </alternativeName>
    </domain>
    <domain>
        <recommendedName>
            <fullName evidence="8">Amino-acid acetyltransferase</fullName>
            <ecNumber evidence="8">2.3.1.1</ecNumber>
        </recommendedName>
        <alternativeName>
            <fullName evidence="8">N-acetylglutamate synthase</fullName>
            <shortName evidence="8">AGSase</shortName>
        </alternativeName>
    </domain>
    <component>
        <recommendedName>
            <fullName evidence="8">Arginine biosynthesis bifunctional protein ArgJ alpha chain</fullName>
        </recommendedName>
    </component>
    <component>
        <recommendedName>
            <fullName evidence="8">Arginine biosynthesis bifunctional protein ArgJ beta chain</fullName>
        </recommendedName>
    </component>
</protein>
<accession>A0A212KB19</accession>
<keyword evidence="3 8" id="KW-0055">Arginine biosynthesis</keyword>
<keyword evidence="4 8" id="KW-0028">Amino-acid biosynthesis</keyword>
<evidence type="ECO:0000256" key="7">
    <source>
        <dbReference type="ARBA" id="ARBA00023315"/>
    </source>
</evidence>
<evidence type="ECO:0000256" key="6">
    <source>
        <dbReference type="ARBA" id="ARBA00022813"/>
    </source>
</evidence>
<dbReference type="GO" id="GO:0006526">
    <property type="term" value="P:L-arginine biosynthetic process"/>
    <property type="evidence" value="ECO:0007669"/>
    <property type="project" value="UniProtKB-UniRule"/>
</dbReference>
<keyword evidence="7 8" id="KW-0012">Acyltransferase</keyword>
<dbReference type="HAMAP" id="MF_01106">
    <property type="entry name" value="ArgJ"/>
    <property type="match status" value="1"/>
</dbReference>
<dbReference type="NCBIfam" id="TIGR00120">
    <property type="entry name" value="ArgJ"/>
    <property type="match status" value="1"/>
</dbReference>
<feature type="binding site" evidence="8">
    <location>
        <position position="183"/>
    </location>
    <ligand>
        <name>substrate</name>
    </ligand>
</feature>
<dbReference type="InterPro" id="IPR042195">
    <property type="entry name" value="ArgJ_beta_C"/>
</dbReference>
<evidence type="ECO:0000256" key="2">
    <source>
        <dbReference type="ARBA" id="ARBA00011475"/>
    </source>
</evidence>
<feature type="binding site" evidence="8">
    <location>
        <position position="394"/>
    </location>
    <ligand>
        <name>substrate</name>
    </ligand>
</feature>
<comment type="subcellular location">
    <subcellularLocation>
        <location evidence="8">Cytoplasm</location>
    </subcellularLocation>
</comment>
<dbReference type="UniPathway" id="UPA00068">
    <property type="reaction ID" value="UER00106"/>
</dbReference>
<organism evidence="9">
    <name type="scientific">uncultured delta proteobacterium</name>
    <dbReference type="NCBI Taxonomy" id="34034"/>
    <lineage>
        <taxon>Bacteria</taxon>
        <taxon>Deltaproteobacteria</taxon>
        <taxon>environmental samples</taxon>
    </lineage>
</organism>
<evidence type="ECO:0000256" key="5">
    <source>
        <dbReference type="ARBA" id="ARBA00022679"/>
    </source>
</evidence>
<comment type="function">
    <text evidence="8">Catalyzes two activities which are involved in the cyclic version of arginine biosynthesis: the synthesis of N-acetylglutamate from glutamate and acetyl-CoA as the acetyl donor, and of ornithine by transacetylation between N(2)-acetylornithine and glutamate.</text>
</comment>
<gene>
    <name evidence="8 9" type="primary">argJ</name>
    <name evidence="9" type="ORF">KL86DPRO_50015</name>
</gene>
<dbReference type="GO" id="GO:0006592">
    <property type="term" value="P:ornithine biosynthetic process"/>
    <property type="evidence" value="ECO:0007669"/>
    <property type="project" value="TreeGrafter"/>
</dbReference>
<comment type="catalytic activity">
    <reaction evidence="8">
        <text>L-glutamate + acetyl-CoA = N-acetyl-L-glutamate + CoA + H(+)</text>
        <dbReference type="Rhea" id="RHEA:24292"/>
        <dbReference type="ChEBI" id="CHEBI:15378"/>
        <dbReference type="ChEBI" id="CHEBI:29985"/>
        <dbReference type="ChEBI" id="CHEBI:44337"/>
        <dbReference type="ChEBI" id="CHEBI:57287"/>
        <dbReference type="ChEBI" id="CHEBI:57288"/>
        <dbReference type="EC" id="2.3.1.1"/>
    </reaction>
</comment>
<proteinExistence type="inferred from homology"/>
<dbReference type="GO" id="GO:0004042">
    <property type="term" value="F:L-glutamate N-acetyltransferase activity"/>
    <property type="evidence" value="ECO:0007669"/>
    <property type="project" value="UniProtKB-UniRule"/>
</dbReference>
<feature type="binding site" evidence="8">
    <location>
        <position position="172"/>
    </location>
    <ligand>
        <name>substrate</name>
    </ligand>
</feature>
<evidence type="ECO:0000313" key="9">
    <source>
        <dbReference type="EMBL" id="SBW08891.1"/>
    </source>
</evidence>
<keyword evidence="8" id="KW-0511">Multifunctional enzyme</keyword>
<dbReference type="PANTHER" id="PTHR23100">
    <property type="entry name" value="ARGININE BIOSYNTHESIS BIFUNCTIONAL PROTEIN ARGJ"/>
    <property type="match status" value="1"/>
</dbReference>
<dbReference type="AlphaFoldDB" id="A0A212KB19"/>
<dbReference type="NCBIfam" id="NF003802">
    <property type="entry name" value="PRK05388.1"/>
    <property type="match status" value="1"/>
</dbReference>
<keyword evidence="5 8" id="KW-0808">Transferase</keyword>
<name>A0A212KB19_9DELT</name>
<comment type="subunit">
    <text evidence="2 8">Heterotetramer of two alpha and two beta chains.</text>
</comment>
<evidence type="ECO:0000256" key="8">
    <source>
        <dbReference type="HAMAP-Rule" id="MF_01106"/>
    </source>
</evidence>
<dbReference type="Gene3D" id="3.60.70.12">
    <property type="entry name" value="L-amino peptidase D-ALA esterase/amidase"/>
    <property type="match status" value="1"/>
</dbReference>
<dbReference type="InterPro" id="IPR002813">
    <property type="entry name" value="Arg_biosynth_ArgJ"/>
</dbReference>
<evidence type="ECO:0000256" key="1">
    <source>
        <dbReference type="ARBA" id="ARBA00006774"/>
    </source>
</evidence>
<dbReference type="PANTHER" id="PTHR23100:SF0">
    <property type="entry name" value="ARGININE BIOSYNTHESIS BIFUNCTIONAL PROTEIN ARGJ, MITOCHONDRIAL"/>
    <property type="match status" value="1"/>
</dbReference>
<comment type="similarity">
    <text evidence="1 8">Belongs to the ArgJ family.</text>
</comment>
<dbReference type="GO" id="GO:0005737">
    <property type="term" value="C:cytoplasm"/>
    <property type="evidence" value="ECO:0007669"/>
    <property type="project" value="UniProtKB-SubCell"/>
</dbReference>
<reference evidence="9" key="1">
    <citation type="submission" date="2016-04" db="EMBL/GenBank/DDBJ databases">
        <authorList>
            <person name="Evans L.H."/>
            <person name="Alamgir A."/>
            <person name="Owens N."/>
            <person name="Weber N.D."/>
            <person name="Virtaneva K."/>
            <person name="Barbian K."/>
            <person name="Babar A."/>
            <person name="Rosenke K."/>
        </authorList>
    </citation>
    <scope>NUCLEOTIDE SEQUENCE</scope>
    <source>
        <strain evidence="9">86</strain>
    </source>
</reference>
<comment type="catalytic activity">
    <reaction evidence="8">
        <text>N(2)-acetyl-L-ornithine + L-glutamate = N-acetyl-L-glutamate + L-ornithine</text>
        <dbReference type="Rhea" id="RHEA:15349"/>
        <dbReference type="ChEBI" id="CHEBI:29985"/>
        <dbReference type="ChEBI" id="CHEBI:44337"/>
        <dbReference type="ChEBI" id="CHEBI:46911"/>
        <dbReference type="ChEBI" id="CHEBI:57805"/>
        <dbReference type="EC" id="2.3.1.35"/>
    </reaction>
</comment>
<feature type="site" description="Involved in the stabilization of negative charge on the oxyanion by the formation of the oxyanion hole" evidence="8">
    <location>
        <position position="109"/>
    </location>
</feature>
<dbReference type="GO" id="GO:0004358">
    <property type="term" value="F:L-glutamate N-acetyltransferase activity, acting on acetyl-L-ornithine as donor"/>
    <property type="evidence" value="ECO:0007669"/>
    <property type="project" value="UniProtKB-UniRule"/>
</dbReference>
<dbReference type="EC" id="2.3.1.1" evidence="8"/>
<evidence type="ECO:0000256" key="4">
    <source>
        <dbReference type="ARBA" id="ARBA00022605"/>
    </source>
</evidence>
<feature type="active site" description="Nucleophile" evidence="8">
    <location>
        <position position="183"/>
    </location>
</feature>
<comment type="pathway">
    <text evidence="8">Amino-acid biosynthesis; L-arginine biosynthesis; N(2)-acetyl-L-ornithine from L-glutamate: step 1/4.</text>
</comment>
<comment type="pathway">
    <text evidence="8">Amino-acid biosynthesis; L-arginine biosynthesis; L-ornithine and N-acetyl-L-glutamate from L-glutamate and N(2)-acetyl-L-ornithine (cyclic): step 1/1.</text>
</comment>
<evidence type="ECO:0000256" key="3">
    <source>
        <dbReference type="ARBA" id="ARBA00022571"/>
    </source>
</evidence>
<feature type="chain" id="PRO_5023531154" description="Arginine biosynthesis bifunctional protein ArgJ beta chain" evidence="8">
    <location>
        <begin position="183"/>
        <end position="394"/>
    </location>
</feature>
<feature type="binding site" evidence="8">
    <location>
        <position position="389"/>
    </location>
    <ligand>
        <name>substrate</name>
    </ligand>
</feature>